<dbReference type="PROSITE" id="PS50297">
    <property type="entry name" value="ANK_REP_REGION"/>
    <property type="match status" value="1"/>
</dbReference>
<evidence type="ECO:0000313" key="7">
    <source>
        <dbReference type="Proteomes" id="UP001166286"/>
    </source>
</evidence>
<dbReference type="Pfam" id="PF24883">
    <property type="entry name" value="NPHP3_N"/>
    <property type="match status" value="1"/>
</dbReference>
<feature type="signal peptide" evidence="3">
    <location>
        <begin position="1"/>
        <end position="17"/>
    </location>
</feature>
<dbReference type="PANTHER" id="PTHR10039:SF5">
    <property type="entry name" value="NACHT DOMAIN-CONTAINING PROTEIN"/>
    <property type="match status" value="1"/>
</dbReference>
<dbReference type="Gene3D" id="3.40.50.300">
    <property type="entry name" value="P-loop containing nucleotide triphosphate hydrolases"/>
    <property type="match status" value="1"/>
</dbReference>
<comment type="caution">
    <text evidence="6">The sequence shown here is derived from an EMBL/GenBank/DDBJ whole genome shotgun (WGS) entry which is preliminary data.</text>
</comment>
<keyword evidence="1" id="KW-0677">Repeat</keyword>
<dbReference type="SUPFAM" id="SSF53474">
    <property type="entry name" value="alpha/beta-Hydrolases"/>
    <property type="match status" value="1"/>
</dbReference>
<protein>
    <recommendedName>
        <fullName evidence="8">NACHT domain-containing protein</fullName>
    </recommendedName>
</protein>
<keyword evidence="7" id="KW-1185">Reference proteome</keyword>
<proteinExistence type="predicted"/>
<dbReference type="PANTHER" id="PTHR10039">
    <property type="entry name" value="AMELOGENIN"/>
    <property type="match status" value="1"/>
</dbReference>
<feature type="domain" description="Nephrocystin 3-like N-terminal" evidence="4">
    <location>
        <begin position="343"/>
        <end position="516"/>
    </location>
</feature>
<keyword evidence="2" id="KW-0040">ANK repeat</keyword>
<evidence type="ECO:0008006" key="8">
    <source>
        <dbReference type="Google" id="ProtNLM"/>
    </source>
</evidence>
<dbReference type="InterPro" id="IPR027417">
    <property type="entry name" value="P-loop_NTPase"/>
</dbReference>
<dbReference type="InterPro" id="IPR029058">
    <property type="entry name" value="AB_hydrolase_fold"/>
</dbReference>
<evidence type="ECO:0000256" key="2">
    <source>
        <dbReference type="PROSITE-ProRule" id="PRU00023"/>
    </source>
</evidence>
<dbReference type="Pfam" id="PF25053">
    <property type="entry name" value="DUF7791"/>
    <property type="match status" value="1"/>
</dbReference>
<dbReference type="SUPFAM" id="SSF52540">
    <property type="entry name" value="P-loop containing nucleoside triphosphate hydrolases"/>
    <property type="match status" value="1"/>
</dbReference>
<accession>A0AA39UYX6</accession>
<evidence type="ECO:0000313" key="6">
    <source>
        <dbReference type="EMBL" id="KAK0509308.1"/>
    </source>
</evidence>
<dbReference type="Proteomes" id="UP001166286">
    <property type="component" value="Unassembled WGS sequence"/>
</dbReference>
<sequence>MVEFLSMLLIYICLLEMQSSLEQLYAGTGLGDAEGSVEPTLDIVAIHGLNPKGKESHAFDTWQDKKSGNLWLRDRIPQQQPSARIFLYEYNSSPVFGSSQRRFLEEANQFLECLRLERRKDPTRPLLLLGHSLGGILIKQALVNAFNNPTYRDIQEATYGLVFFGTPHGGPGDDWKISLGKASVRIAQSLPGITSNDIMEALKKGSLFSDSLQTQWRHQLDHYKIVTFYEGIGNIVPRTSAVLGLSGDRENQVKLEATHGDMCRFNPNVQTDAKNYKLVEGNVLELCEVAEMLGFGLPLNTKAERTYEALLDSLRCYCRNPRRYESLENHTESFQWIWSTERSEPGFVDWLRSDDCIFWISGKPGSGKSTLMKYLTENERTKELVSKTPIPTFLISYFFYELGDPQEKAFVSFLRAFLYSLLEETHSISKTASSVLIQILEPYMKQTREQPWAQKALQEALQHILLKFPVNAGVVLFIDGFDECEGSHADQLDFLKDLVGSSKGSKLSIRICIASRAEVDIQLRLSTHPSLAIHRFTDPDILSYVAKRLKAAWELMAAQPDGTTATFDQELIDSVVRKAEGVFLWVNLVVTQLVMAIEAEAEVSDLHREVARLPEGLEQLYQRIVAKIPQNRLHEAINLLQIVAKTNAHEYLPPHYGADTLWKIHNAMKDPSTAISEEAYFEEGFRGNDAPSQEEQCAAMKRRIQSCCRGFVHCDDTSNLCEAKVTFLHRTCVEYILNTEIFSQMVAKADRNLIRNPEVALMAMALRLLKTDPQHKPPFLVARLGQASCNNKQGVVRIFFTRAKHAERATGSAHTLFIDELDRACSLLWQEWASSFYFIQNKELQLDWHTDVLRLAVYYCLTLYVSQAIEKEGQRLFQRAGRPLLYYAVDGGHRSSNQDEVMQLLLEKGADPNQAFGQMHTEVEKKTYIRALFDHCENSEVVDSDGVGIVEWADTIQYYCDPVRKDTQTDPWMGGFIRAEIAARTTRKRLHSRVEVAVTNAAKKGQKKVKCGENSDI</sequence>
<feature type="repeat" description="ANK" evidence="2">
    <location>
        <begin position="880"/>
        <end position="913"/>
    </location>
</feature>
<dbReference type="Gene3D" id="3.40.50.1820">
    <property type="entry name" value="alpha/beta hydrolase"/>
    <property type="match status" value="1"/>
</dbReference>
<dbReference type="EMBL" id="JAFEKC020000019">
    <property type="protein sequence ID" value="KAK0509308.1"/>
    <property type="molecule type" value="Genomic_DNA"/>
</dbReference>
<evidence type="ECO:0000259" key="5">
    <source>
        <dbReference type="Pfam" id="PF25053"/>
    </source>
</evidence>
<dbReference type="InterPro" id="IPR056693">
    <property type="entry name" value="DUF7791"/>
</dbReference>
<reference evidence="6" key="1">
    <citation type="submission" date="2023-03" db="EMBL/GenBank/DDBJ databases">
        <title>Complete genome of Cladonia borealis.</title>
        <authorList>
            <person name="Park H."/>
        </authorList>
    </citation>
    <scope>NUCLEOTIDE SEQUENCE</scope>
    <source>
        <strain evidence="6">ANT050790</strain>
    </source>
</reference>
<feature type="chain" id="PRO_5041398010" description="NACHT domain-containing protein" evidence="3">
    <location>
        <begin position="18"/>
        <end position="1017"/>
    </location>
</feature>
<keyword evidence="3" id="KW-0732">Signal</keyword>
<dbReference type="InterPro" id="IPR002110">
    <property type="entry name" value="Ankyrin_rpt"/>
</dbReference>
<gene>
    <name evidence="6" type="ORF">JMJ35_008679</name>
</gene>
<name>A0AA39UYX6_9LECA</name>
<organism evidence="6 7">
    <name type="scientific">Cladonia borealis</name>
    <dbReference type="NCBI Taxonomy" id="184061"/>
    <lineage>
        <taxon>Eukaryota</taxon>
        <taxon>Fungi</taxon>
        <taxon>Dikarya</taxon>
        <taxon>Ascomycota</taxon>
        <taxon>Pezizomycotina</taxon>
        <taxon>Lecanoromycetes</taxon>
        <taxon>OSLEUM clade</taxon>
        <taxon>Lecanoromycetidae</taxon>
        <taxon>Lecanorales</taxon>
        <taxon>Lecanorineae</taxon>
        <taxon>Cladoniaceae</taxon>
        <taxon>Cladonia</taxon>
    </lineage>
</organism>
<evidence type="ECO:0000259" key="4">
    <source>
        <dbReference type="Pfam" id="PF24883"/>
    </source>
</evidence>
<evidence type="ECO:0000256" key="3">
    <source>
        <dbReference type="SAM" id="SignalP"/>
    </source>
</evidence>
<dbReference type="AlphaFoldDB" id="A0AA39UYX6"/>
<dbReference type="InterPro" id="IPR056884">
    <property type="entry name" value="NPHP3-like_N"/>
</dbReference>
<evidence type="ECO:0000256" key="1">
    <source>
        <dbReference type="ARBA" id="ARBA00022737"/>
    </source>
</evidence>
<feature type="domain" description="DUF7791" evidence="5">
    <location>
        <begin position="628"/>
        <end position="749"/>
    </location>
</feature>
<dbReference type="PROSITE" id="PS50088">
    <property type="entry name" value="ANK_REPEAT"/>
    <property type="match status" value="1"/>
</dbReference>